<dbReference type="Proteomes" id="UP001108089">
    <property type="component" value="Unassembled WGS sequence"/>
</dbReference>
<comment type="caution">
    <text evidence="2">The sequence shown here is derived from an EMBL/GenBank/DDBJ whole genome shotgun (WGS) entry which is preliminary data.</text>
</comment>
<evidence type="ECO:0000256" key="1">
    <source>
        <dbReference type="SAM" id="MobiDB-lite"/>
    </source>
</evidence>
<gene>
    <name evidence="2" type="ORF">L1892_22300</name>
</gene>
<accession>A0ABS9DPG7</accession>
<proteinExistence type="predicted"/>
<feature type="region of interest" description="Disordered" evidence="1">
    <location>
        <begin position="29"/>
        <end position="52"/>
    </location>
</feature>
<reference evidence="2" key="1">
    <citation type="submission" date="2022-01" db="EMBL/GenBank/DDBJ databases">
        <title>Gordonia xiamenensis sp. nov., isolated from surface seawater in Xiamen.</title>
        <authorList>
            <person name="He Y.F."/>
        </authorList>
    </citation>
    <scope>NUCLEOTIDE SEQUENCE</scope>
    <source>
        <strain evidence="2">GW1C4-4</strain>
    </source>
</reference>
<dbReference type="EMBL" id="JAKGCU010000032">
    <property type="protein sequence ID" value="MCF3941105.1"/>
    <property type="molecule type" value="Genomic_DNA"/>
</dbReference>
<name>A0ABS9DPG7_9ACTN</name>
<evidence type="ECO:0000313" key="3">
    <source>
        <dbReference type="Proteomes" id="UP001108089"/>
    </source>
</evidence>
<keyword evidence="3" id="KW-1185">Reference proteome</keyword>
<dbReference type="RefSeq" id="WP_235725970.1">
    <property type="nucleotide sequence ID" value="NZ_JAKGCU010000032.1"/>
</dbReference>
<protein>
    <submittedName>
        <fullName evidence="2">Uncharacterized protein</fullName>
    </submittedName>
</protein>
<evidence type="ECO:0000313" key="2">
    <source>
        <dbReference type="EMBL" id="MCF3941105.1"/>
    </source>
</evidence>
<organism evidence="2 3">
    <name type="scientific">Gordonia tangerina</name>
    <dbReference type="NCBI Taxonomy" id="2911060"/>
    <lineage>
        <taxon>Bacteria</taxon>
        <taxon>Bacillati</taxon>
        <taxon>Actinomycetota</taxon>
        <taxon>Actinomycetes</taxon>
        <taxon>Mycobacteriales</taxon>
        <taxon>Gordoniaceae</taxon>
        <taxon>Gordonia</taxon>
    </lineage>
</organism>
<sequence>MVIRTLPPDRALCGTIVVDGPDRVRRVEFLPDGTPHDSATVAVPEGSRGAPT</sequence>